<dbReference type="PANTHER" id="PTHR43758:SF2">
    <property type="entry name" value="OXIDIZED PURINE NUCLEOSIDE TRIPHOSPHATE HYDROLASE"/>
    <property type="match status" value="1"/>
</dbReference>
<evidence type="ECO:0000256" key="15">
    <source>
        <dbReference type="ARBA" id="ARBA00030682"/>
    </source>
</evidence>
<dbReference type="Proteomes" id="UP001501742">
    <property type="component" value="Unassembled WGS sequence"/>
</dbReference>
<dbReference type="InterPro" id="IPR000086">
    <property type="entry name" value="NUDIX_hydrolase_dom"/>
</dbReference>
<evidence type="ECO:0000256" key="13">
    <source>
        <dbReference type="ARBA" id="ARBA00029673"/>
    </source>
</evidence>
<dbReference type="Gene3D" id="3.90.79.10">
    <property type="entry name" value="Nucleoside Triphosphate Pyrophosphohydrolase"/>
    <property type="match status" value="1"/>
</dbReference>
<comment type="catalytic activity">
    <reaction evidence="18">
        <text>N(6)-methyl-ATP + H2O = N(6)-methyl-AMP + diphosphate + H(+)</text>
        <dbReference type="Rhea" id="RHEA:67608"/>
        <dbReference type="ChEBI" id="CHEBI:15377"/>
        <dbReference type="ChEBI" id="CHEBI:15378"/>
        <dbReference type="ChEBI" id="CHEBI:33019"/>
        <dbReference type="ChEBI" id="CHEBI:144842"/>
        <dbReference type="ChEBI" id="CHEBI:172873"/>
    </reaction>
    <physiologicalReaction direction="left-to-right" evidence="18">
        <dbReference type="Rhea" id="RHEA:67609"/>
    </physiologicalReaction>
</comment>
<comment type="catalytic activity">
    <reaction evidence="20">
        <text>N(6)-methyl-dATP + H2O = N(6)-methyl-dAMP + diphosphate + H(+)</text>
        <dbReference type="Rhea" id="RHEA:67604"/>
        <dbReference type="ChEBI" id="CHEBI:15377"/>
        <dbReference type="ChEBI" id="CHEBI:15378"/>
        <dbReference type="ChEBI" id="CHEBI:33019"/>
        <dbReference type="ChEBI" id="CHEBI:169976"/>
        <dbReference type="ChEBI" id="CHEBI:172872"/>
    </reaction>
    <physiologicalReaction direction="left-to-right" evidence="20">
        <dbReference type="Rhea" id="RHEA:67605"/>
    </physiologicalReaction>
</comment>
<evidence type="ECO:0000256" key="3">
    <source>
        <dbReference type="ARBA" id="ARBA00011245"/>
    </source>
</evidence>
<accession>A0ABP4K1V2</accession>
<dbReference type="PANTHER" id="PTHR43758">
    <property type="entry name" value="7,8-DIHYDRO-8-OXOGUANINE TRIPHOSPHATASE"/>
    <property type="match status" value="1"/>
</dbReference>
<evidence type="ECO:0000256" key="2">
    <source>
        <dbReference type="ARBA" id="ARBA00005582"/>
    </source>
</evidence>
<proteinExistence type="inferred from homology"/>
<evidence type="ECO:0000256" key="10">
    <source>
        <dbReference type="ARBA" id="ARBA00024596"/>
    </source>
</evidence>
<reference evidence="24" key="1">
    <citation type="journal article" date="2019" name="Int. J. Syst. Evol. Microbiol.">
        <title>The Global Catalogue of Microorganisms (GCM) 10K type strain sequencing project: providing services to taxonomists for standard genome sequencing and annotation.</title>
        <authorList>
            <consortium name="The Broad Institute Genomics Platform"/>
            <consortium name="The Broad Institute Genome Sequencing Center for Infectious Disease"/>
            <person name="Wu L."/>
            <person name="Ma J."/>
        </authorList>
    </citation>
    <scope>NUCLEOTIDE SEQUENCE [LARGE SCALE GENOMIC DNA]</scope>
    <source>
        <strain evidence="24">JCM 12140</strain>
    </source>
</reference>
<keyword evidence="24" id="KW-1185">Reference proteome</keyword>
<dbReference type="EC" id="3.6.1.56" evidence="11"/>
<evidence type="ECO:0000256" key="6">
    <source>
        <dbReference type="ARBA" id="ARBA00022842"/>
    </source>
</evidence>
<dbReference type="PROSITE" id="PS00893">
    <property type="entry name" value="NUDIX_BOX"/>
    <property type="match status" value="1"/>
</dbReference>
<evidence type="ECO:0000256" key="7">
    <source>
        <dbReference type="ARBA" id="ARBA00024448"/>
    </source>
</evidence>
<sequence length="186" mass="20114">MERAYVIGSATLDHMTERDESKSQHPAVVVVYLLRDGTGGPEVLLGEKRRGLGTGRVVGPGGKREGAETAVETAVREVAEEVGLRVDPADLEARGTLDYRFPFRPSWSQVSDVFVCRRWQGDPSGGDELEPRWVPVDAVPYDAMWDDARYWLPAVLAGGQVDARVVFAEDNASVAGFTGSGIGEPA</sequence>
<evidence type="ECO:0000256" key="11">
    <source>
        <dbReference type="ARBA" id="ARBA00026103"/>
    </source>
</evidence>
<comment type="similarity">
    <text evidence="2">Belongs to the Nudix hydrolase family.</text>
</comment>
<comment type="subunit">
    <text evidence="3">Monomer.</text>
</comment>
<keyword evidence="4" id="KW-0479">Metal-binding</keyword>
<comment type="catalytic activity">
    <reaction evidence="7">
        <text>8-oxo-dATP + H2O = 8-oxo-dAMP + diphosphate + H(+)</text>
        <dbReference type="Rhea" id="RHEA:65396"/>
        <dbReference type="ChEBI" id="CHEBI:15377"/>
        <dbReference type="ChEBI" id="CHEBI:15378"/>
        <dbReference type="ChEBI" id="CHEBI:33019"/>
        <dbReference type="ChEBI" id="CHEBI:71361"/>
        <dbReference type="ChEBI" id="CHEBI:172871"/>
    </reaction>
    <physiologicalReaction direction="left-to-right" evidence="7">
        <dbReference type="Rhea" id="RHEA:65397"/>
    </physiologicalReaction>
</comment>
<organism evidence="23 24">
    <name type="scientific">Curtobacterium herbarum</name>
    <dbReference type="NCBI Taxonomy" id="150122"/>
    <lineage>
        <taxon>Bacteria</taxon>
        <taxon>Bacillati</taxon>
        <taxon>Actinomycetota</taxon>
        <taxon>Actinomycetes</taxon>
        <taxon>Micrococcales</taxon>
        <taxon>Microbacteriaceae</taxon>
        <taxon>Curtobacterium</taxon>
    </lineage>
</organism>
<gene>
    <name evidence="23" type="ORF">GCM10009627_00450</name>
</gene>
<comment type="cofactor">
    <cofactor evidence="1">
        <name>Mg(2+)</name>
        <dbReference type="ChEBI" id="CHEBI:18420"/>
    </cofactor>
</comment>
<keyword evidence="6" id="KW-0460">Magnesium</keyword>
<evidence type="ECO:0000256" key="8">
    <source>
        <dbReference type="ARBA" id="ARBA00024459"/>
    </source>
</evidence>
<comment type="catalytic activity">
    <reaction evidence="8">
        <text>2-oxo-dATP + H2O = 2-oxo-dAMP + diphosphate + H(+)</text>
        <dbReference type="Rhea" id="RHEA:31583"/>
        <dbReference type="ChEBI" id="CHEBI:15377"/>
        <dbReference type="ChEBI" id="CHEBI:15378"/>
        <dbReference type="ChEBI" id="CHEBI:33019"/>
        <dbReference type="ChEBI" id="CHEBI:63212"/>
        <dbReference type="ChEBI" id="CHEBI:77897"/>
        <dbReference type="EC" id="3.6.1.56"/>
    </reaction>
    <physiologicalReaction direction="left-to-right" evidence="8">
        <dbReference type="Rhea" id="RHEA:31584"/>
    </physiologicalReaction>
</comment>
<keyword evidence="5" id="KW-0378">Hydrolase</keyword>
<feature type="domain" description="Nudix hydrolase" evidence="22">
    <location>
        <begin position="23"/>
        <end position="157"/>
    </location>
</feature>
<evidence type="ECO:0000256" key="18">
    <source>
        <dbReference type="ARBA" id="ARBA00048002"/>
    </source>
</evidence>
<evidence type="ECO:0000256" key="4">
    <source>
        <dbReference type="ARBA" id="ARBA00022723"/>
    </source>
</evidence>
<comment type="catalytic activity">
    <reaction evidence="10">
        <text>2-oxo-ATP + H2O = 2-oxo-AMP + diphosphate + H(+)</text>
        <dbReference type="Rhea" id="RHEA:67392"/>
        <dbReference type="ChEBI" id="CHEBI:15377"/>
        <dbReference type="ChEBI" id="CHEBI:15378"/>
        <dbReference type="ChEBI" id="CHEBI:33019"/>
        <dbReference type="ChEBI" id="CHEBI:71395"/>
        <dbReference type="ChEBI" id="CHEBI:172878"/>
    </reaction>
    <physiologicalReaction direction="left-to-right" evidence="10">
        <dbReference type="Rhea" id="RHEA:67393"/>
    </physiologicalReaction>
</comment>
<comment type="catalytic activity">
    <reaction evidence="9">
        <text>8-oxo-dGTP + H2O = 8-oxo-dGMP + diphosphate + H(+)</text>
        <dbReference type="Rhea" id="RHEA:31575"/>
        <dbReference type="ChEBI" id="CHEBI:15377"/>
        <dbReference type="ChEBI" id="CHEBI:15378"/>
        <dbReference type="ChEBI" id="CHEBI:33019"/>
        <dbReference type="ChEBI" id="CHEBI:63224"/>
        <dbReference type="ChEBI" id="CHEBI:77896"/>
    </reaction>
    <physiologicalReaction direction="left-to-right" evidence="9">
        <dbReference type="Rhea" id="RHEA:31576"/>
    </physiologicalReaction>
</comment>
<evidence type="ECO:0000256" key="21">
    <source>
        <dbReference type="ARBA" id="ARBA00053094"/>
    </source>
</evidence>
<comment type="caution">
    <text evidence="23">The sequence shown here is derived from an EMBL/GenBank/DDBJ whole genome shotgun (WGS) entry which is preliminary data.</text>
</comment>
<dbReference type="EMBL" id="BAAAJX010000001">
    <property type="protein sequence ID" value="GAA1491699.1"/>
    <property type="molecule type" value="Genomic_DNA"/>
</dbReference>
<comment type="catalytic activity">
    <reaction evidence="19">
        <text>O(6)-methyl-dGTP + H2O = O(6)-methyl-dGMP + diphosphate + H(+)</text>
        <dbReference type="Rhea" id="RHEA:67600"/>
        <dbReference type="ChEBI" id="CHEBI:15377"/>
        <dbReference type="ChEBI" id="CHEBI:15378"/>
        <dbReference type="ChEBI" id="CHEBI:33019"/>
        <dbReference type="ChEBI" id="CHEBI:169974"/>
        <dbReference type="ChEBI" id="CHEBI:169975"/>
    </reaction>
    <physiologicalReaction direction="left-to-right" evidence="19">
        <dbReference type="Rhea" id="RHEA:67601"/>
    </physiologicalReaction>
</comment>
<dbReference type="Pfam" id="PF00293">
    <property type="entry name" value="NUDIX"/>
    <property type="match status" value="1"/>
</dbReference>
<dbReference type="InterPro" id="IPR020084">
    <property type="entry name" value="NUDIX_hydrolase_CS"/>
</dbReference>
<evidence type="ECO:0000256" key="14">
    <source>
        <dbReference type="ARBA" id="ARBA00030634"/>
    </source>
</evidence>
<evidence type="ECO:0000256" key="20">
    <source>
        <dbReference type="ARBA" id="ARBA00049032"/>
    </source>
</evidence>
<evidence type="ECO:0000259" key="22">
    <source>
        <dbReference type="PROSITE" id="PS51462"/>
    </source>
</evidence>
<dbReference type="CDD" id="cd03427">
    <property type="entry name" value="NUDIX_MTH1_Nudt1"/>
    <property type="match status" value="1"/>
</dbReference>
<dbReference type="PROSITE" id="PS51462">
    <property type="entry name" value="NUDIX"/>
    <property type="match status" value="1"/>
</dbReference>
<dbReference type="SUPFAM" id="SSF55811">
    <property type="entry name" value="Nudix"/>
    <property type="match status" value="1"/>
</dbReference>
<evidence type="ECO:0000256" key="5">
    <source>
        <dbReference type="ARBA" id="ARBA00022801"/>
    </source>
</evidence>
<dbReference type="PRINTS" id="PR01403">
    <property type="entry name" value="8OXTPHPHTASE"/>
</dbReference>
<evidence type="ECO:0000256" key="19">
    <source>
        <dbReference type="ARBA" id="ARBA00048894"/>
    </source>
</evidence>
<dbReference type="InterPro" id="IPR015797">
    <property type="entry name" value="NUDIX_hydrolase-like_dom_sf"/>
</dbReference>
<comment type="function">
    <text evidence="21">Oxidized purine nucleoside triphosphate hydrolase which is a prominent sanitizer of the oxidized nucleotide pool. Catalyzes the hydrolysis of 2-oxo-dATP (2-hydroxy-dATP) into 2-oxo-dAMP. Also has a significant hydrolase activity toward 2-oxo-ATP, 8-oxo-dGTP and 8-oxo-dATP. Through the hydrolysis of oxidized purine nucleoside triphosphates, prevents their incorporation into DNA and the subsequent transversions A:T to C:G and G:C to T:A. Also catalyzes the hydrolysis of methylated purine nucleoside triphosphate preventing their integration into DNA. Through this antimutagenic activity protects cells from oxidative stress.</text>
</comment>
<evidence type="ECO:0000256" key="16">
    <source>
        <dbReference type="ARBA" id="ARBA00031927"/>
    </source>
</evidence>
<evidence type="ECO:0000256" key="9">
    <source>
        <dbReference type="ARBA" id="ARBA00024486"/>
    </source>
</evidence>
<evidence type="ECO:0000256" key="12">
    <source>
        <dbReference type="ARBA" id="ARBA00026218"/>
    </source>
</evidence>
<evidence type="ECO:0000256" key="17">
    <source>
        <dbReference type="ARBA" id="ARBA00032071"/>
    </source>
</evidence>
<name>A0ABP4K1V2_9MICO</name>
<evidence type="ECO:0000313" key="24">
    <source>
        <dbReference type="Proteomes" id="UP001501742"/>
    </source>
</evidence>
<evidence type="ECO:0000313" key="23">
    <source>
        <dbReference type="EMBL" id="GAA1491699.1"/>
    </source>
</evidence>
<dbReference type="InterPro" id="IPR003563">
    <property type="entry name" value="8ODP"/>
</dbReference>
<protein>
    <recommendedName>
        <fullName evidence="12">Oxidized purine nucleoside triphosphate hydrolase</fullName>
        <ecNumber evidence="11">3.6.1.56</ecNumber>
    </recommendedName>
    <alternativeName>
        <fullName evidence="16">2-hydroxy-dATP diphosphatase</fullName>
    </alternativeName>
    <alternativeName>
        <fullName evidence="15">7,8-dihydro-8-oxoguanine triphosphatase</fullName>
    </alternativeName>
    <alternativeName>
        <fullName evidence="14">8-oxo-dGTPase</fullName>
    </alternativeName>
    <alternativeName>
        <fullName evidence="17">Methylated purine nucleoside triphosphate hydrolase</fullName>
    </alternativeName>
    <alternativeName>
        <fullName evidence="13">Nucleoside diphosphate-linked moiety X motif 1</fullName>
    </alternativeName>
</protein>
<evidence type="ECO:0000256" key="1">
    <source>
        <dbReference type="ARBA" id="ARBA00001946"/>
    </source>
</evidence>